<evidence type="ECO:0000313" key="1">
    <source>
        <dbReference type="EMBL" id="KIJ90906.1"/>
    </source>
</evidence>
<accession>A0A0C9X010</accession>
<reference evidence="2" key="2">
    <citation type="submission" date="2015-01" db="EMBL/GenBank/DDBJ databases">
        <title>Evolutionary Origins and Diversification of the Mycorrhizal Mutualists.</title>
        <authorList>
            <consortium name="DOE Joint Genome Institute"/>
            <consortium name="Mycorrhizal Genomics Consortium"/>
            <person name="Kohler A."/>
            <person name="Kuo A."/>
            <person name="Nagy L.G."/>
            <person name="Floudas D."/>
            <person name="Copeland A."/>
            <person name="Barry K.W."/>
            <person name="Cichocki N."/>
            <person name="Veneault-Fourrey C."/>
            <person name="LaButti K."/>
            <person name="Lindquist E.A."/>
            <person name="Lipzen A."/>
            <person name="Lundell T."/>
            <person name="Morin E."/>
            <person name="Murat C."/>
            <person name="Riley R."/>
            <person name="Ohm R."/>
            <person name="Sun H."/>
            <person name="Tunlid A."/>
            <person name="Henrissat B."/>
            <person name="Grigoriev I.V."/>
            <person name="Hibbett D.S."/>
            <person name="Martin F."/>
        </authorList>
    </citation>
    <scope>NUCLEOTIDE SEQUENCE [LARGE SCALE GENOMIC DNA]</scope>
    <source>
        <strain evidence="2">LaAM-08-1</strain>
    </source>
</reference>
<gene>
    <name evidence="1" type="ORF">K443DRAFT_514802</name>
</gene>
<dbReference type="AlphaFoldDB" id="A0A0C9X010"/>
<protein>
    <submittedName>
        <fullName evidence="1">Uncharacterized protein</fullName>
    </submittedName>
</protein>
<dbReference type="HOGENOM" id="CLU_2347043_0_0_1"/>
<evidence type="ECO:0000313" key="2">
    <source>
        <dbReference type="Proteomes" id="UP000054477"/>
    </source>
</evidence>
<proteinExistence type="predicted"/>
<sequence length="97" mass="10973">MRRDSASPRHALRRTRYHGWDILRQRNAGVGVGSHTQGYEECKAGTCDVKEDGWCGHSRSRGFKLIRFCGSVCVMLPHHSPDPIHPRRLLSAFSAML</sequence>
<name>A0A0C9X010_9AGAR</name>
<dbReference type="Proteomes" id="UP000054477">
    <property type="component" value="Unassembled WGS sequence"/>
</dbReference>
<keyword evidence="2" id="KW-1185">Reference proteome</keyword>
<dbReference type="EMBL" id="KN839087">
    <property type="protein sequence ID" value="KIJ90906.1"/>
    <property type="molecule type" value="Genomic_DNA"/>
</dbReference>
<reference evidence="1 2" key="1">
    <citation type="submission" date="2014-04" db="EMBL/GenBank/DDBJ databases">
        <authorList>
            <consortium name="DOE Joint Genome Institute"/>
            <person name="Kuo A."/>
            <person name="Kohler A."/>
            <person name="Nagy L.G."/>
            <person name="Floudas D."/>
            <person name="Copeland A."/>
            <person name="Barry K.W."/>
            <person name="Cichocki N."/>
            <person name="Veneault-Fourrey C."/>
            <person name="LaButti K."/>
            <person name="Lindquist E.A."/>
            <person name="Lipzen A."/>
            <person name="Lundell T."/>
            <person name="Morin E."/>
            <person name="Murat C."/>
            <person name="Sun H."/>
            <person name="Tunlid A."/>
            <person name="Henrissat B."/>
            <person name="Grigoriev I.V."/>
            <person name="Hibbett D.S."/>
            <person name="Martin F."/>
            <person name="Nordberg H.P."/>
            <person name="Cantor M.N."/>
            <person name="Hua S.X."/>
        </authorList>
    </citation>
    <scope>NUCLEOTIDE SEQUENCE [LARGE SCALE GENOMIC DNA]</scope>
    <source>
        <strain evidence="1 2">LaAM-08-1</strain>
    </source>
</reference>
<organism evidence="1 2">
    <name type="scientific">Laccaria amethystina LaAM-08-1</name>
    <dbReference type="NCBI Taxonomy" id="1095629"/>
    <lineage>
        <taxon>Eukaryota</taxon>
        <taxon>Fungi</taxon>
        <taxon>Dikarya</taxon>
        <taxon>Basidiomycota</taxon>
        <taxon>Agaricomycotina</taxon>
        <taxon>Agaricomycetes</taxon>
        <taxon>Agaricomycetidae</taxon>
        <taxon>Agaricales</taxon>
        <taxon>Agaricineae</taxon>
        <taxon>Hydnangiaceae</taxon>
        <taxon>Laccaria</taxon>
    </lineage>
</organism>